<dbReference type="EMBL" id="LAZR01018282">
    <property type="protein sequence ID" value="KKL96984.1"/>
    <property type="molecule type" value="Genomic_DNA"/>
</dbReference>
<evidence type="ECO:0000313" key="1">
    <source>
        <dbReference type="EMBL" id="KKL96984.1"/>
    </source>
</evidence>
<gene>
    <name evidence="1" type="ORF">LCGC14_1838990</name>
</gene>
<protein>
    <submittedName>
        <fullName evidence="1">Uncharacterized protein</fullName>
    </submittedName>
</protein>
<organism evidence="1">
    <name type="scientific">marine sediment metagenome</name>
    <dbReference type="NCBI Taxonomy" id="412755"/>
    <lineage>
        <taxon>unclassified sequences</taxon>
        <taxon>metagenomes</taxon>
        <taxon>ecological metagenomes</taxon>
    </lineage>
</organism>
<dbReference type="AlphaFoldDB" id="A0A0F9GDV0"/>
<name>A0A0F9GDV0_9ZZZZ</name>
<dbReference type="InterPro" id="IPR010064">
    <property type="entry name" value="HK97-gp10_tail"/>
</dbReference>
<accession>A0A0F9GDV0</accession>
<reference evidence="1" key="1">
    <citation type="journal article" date="2015" name="Nature">
        <title>Complex archaea that bridge the gap between prokaryotes and eukaryotes.</title>
        <authorList>
            <person name="Spang A."/>
            <person name="Saw J.H."/>
            <person name="Jorgensen S.L."/>
            <person name="Zaremba-Niedzwiedzka K."/>
            <person name="Martijn J."/>
            <person name="Lind A.E."/>
            <person name="van Eijk R."/>
            <person name="Schleper C."/>
            <person name="Guy L."/>
            <person name="Ettema T.J."/>
        </authorList>
    </citation>
    <scope>NUCLEOTIDE SEQUENCE</scope>
</reference>
<dbReference type="Pfam" id="PF04883">
    <property type="entry name" value="HK97-gp10_like"/>
    <property type="match status" value="1"/>
</dbReference>
<proteinExistence type="predicted"/>
<dbReference type="NCBIfam" id="TIGR01725">
    <property type="entry name" value="phge_HK97_gp10"/>
    <property type="match status" value="1"/>
</dbReference>
<comment type="caution">
    <text evidence="1">The sequence shown here is derived from an EMBL/GenBank/DDBJ whole genome shotgun (WGS) entry which is preliminary data.</text>
</comment>
<sequence length="192" mass="21103">MESGGNYVMPTRDIAIRLDLDEAALKHLDRAMKVLPEKVYARVVSSAARLSMLPALKAMKQRVNATSTNMGHLRDSLIRKVKKYKSAGVVYVVVGPENKLILVSTPDGGQRRVNPANYSHLVEYGTTAHKIGAPTGGLKIGPLVIRGTVDHPGAKAQPFARPAFDETKHKVIRVYRKKVLAGIERETRKLSK</sequence>